<dbReference type="PANTHER" id="PTHR44845">
    <property type="entry name" value="CARRIER DOMAIN-CONTAINING PROTEIN"/>
    <property type="match status" value="1"/>
</dbReference>
<reference evidence="6 7" key="1">
    <citation type="submission" date="2023-05" db="EMBL/GenBank/DDBJ databases">
        <title>Streptantibioticus silvisoli sp. nov., acidotolerant actinomycetes 1 from pine litter.</title>
        <authorList>
            <person name="Swiecimska M."/>
            <person name="Golinska P."/>
            <person name="Sangal V."/>
            <person name="Wachnowicz B."/>
            <person name="Goodfellow M."/>
        </authorList>
    </citation>
    <scope>NUCLEOTIDE SEQUENCE</scope>
    <source>
        <strain evidence="6">SL13</strain>
        <strain evidence="5 7">SL54</strain>
    </source>
</reference>
<dbReference type="AlphaFoldDB" id="A0AA90GZ16"/>
<evidence type="ECO:0000313" key="6">
    <source>
        <dbReference type="EMBL" id="MDI5970908.1"/>
    </source>
</evidence>
<organism evidence="6">
    <name type="scientific">Streptantibioticus silvisoli</name>
    <dbReference type="NCBI Taxonomy" id="2705255"/>
    <lineage>
        <taxon>Bacteria</taxon>
        <taxon>Bacillati</taxon>
        <taxon>Actinomycetota</taxon>
        <taxon>Actinomycetes</taxon>
        <taxon>Kitasatosporales</taxon>
        <taxon>Streptomycetaceae</taxon>
        <taxon>Streptantibioticus</taxon>
    </lineage>
</organism>
<dbReference type="InterPro" id="IPR025110">
    <property type="entry name" value="AMP-bd_C"/>
</dbReference>
<accession>A0AA90GZ16</accession>
<evidence type="ECO:0000313" key="7">
    <source>
        <dbReference type="Proteomes" id="UP001156398"/>
    </source>
</evidence>
<evidence type="ECO:0000313" key="5">
    <source>
        <dbReference type="EMBL" id="MDI5964587.1"/>
    </source>
</evidence>
<feature type="domain" description="AMP-binding enzyme C-terminal" evidence="4">
    <location>
        <begin position="396"/>
        <end position="471"/>
    </location>
</feature>
<dbReference type="PANTHER" id="PTHR44845:SF6">
    <property type="entry name" value="BETA-ALANINE-ACTIVATING ENZYME"/>
    <property type="match status" value="1"/>
</dbReference>
<evidence type="ECO:0000256" key="1">
    <source>
        <dbReference type="ARBA" id="ARBA00022450"/>
    </source>
</evidence>
<evidence type="ECO:0000256" key="2">
    <source>
        <dbReference type="ARBA" id="ARBA00022553"/>
    </source>
</evidence>
<dbReference type="InterPro" id="IPR020845">
    <property type="entry name" value="AMP-binding_CS"/>
</dbReference>
<dbReference type="Gene3D" id="3.40.50.12780">
    <property type="entry name" value="N-terminal domain of ligase-like"/>
    <property type="match status" value="1"/>
</dbReference>
<keyword evidence="7" id="KW-1185">Reference proteome</keyword>
<name>A0AA90GZ16_9ACTN</name>
<comment type="caution">
    <text evidence="6">The sequence shown here is derived from an EMBL/GenBank/DDBJ whole genome shotgun (WGS) entry which is preliminary data.</text>
</comment>
<dbReference type="SUPFAM" id="SSF56801">
    <property type="entry name" value="Acetyl-CoA synthetase-like"/>
    <property type="match status" value="1"/>
</dbReference>
<feature type="domain" description="AMP-dependent synthetase/ligase" evidence="3">
    <location>
        <begin position="13"/>
        <end position="344"/>
    </location>
</feature>
<protein>
    <submittedName>
        <fullName evidence="6">AMP-binding protein</fullName>
    </submittedName>
</protein>
<proteinExistence type="predicted"/>
<dbReference type="Pfam" id="PF13193">
    <property type="entry name" value="AMP-binding_C"/>
    <property type="match status" value="1"/>
</dbReference>
<dbReference type="InterPro" id="IPR000873">
    <property type="entry name" value="AMP-dep_synth/lig_dom"/>
</dbReference>
<keyword evidence="2" id="KW-0597">Phosphoprotein</keyword>
<keyword evidence="1" id="KW-0596">Phosphopantetheine</keyword>
<dbReference type="Proteomes" id="UP001156398">
    <property type="component" value="Unassembled WGS sequence"/>
</dbReference>
<dbReference type="RefSeq" id="WP_271313156.1">
    <property type="nucleotide sequence ID" value="NZ_JAAGKO020000025.1"/>
</dbReference>
<dbReference type="EMBL" id="JAAGKO020000025">
    <property type="protein sequence ID" value="MDI5964587.1"/>
    <property type="molecule type" value="Genomic_DNA"/>
</dbReference>
<dbReference type="Pfam" id="PF00501">
    <property type="entry name" value="AMP-binding"/>
    <property type="match status" value="1"/>
</dbReference>
<evidence type="ECO:0000259" key="3">
    <source>
        <dbReference type="Pfam" id="PF00501"/>
    </source>
</evidence>
<sequence>MSRSLAGDVITLARQRPEAPALLCSGAQDQAVSYAELVEECERVGAELDARYPDAGRPLALQAAKSAVALATVLACMRAGRPLLLASTELGRDLLADLVARSGCQAVLGVADDALTHRPVAQPDESLPPVPEGTSLLLTTSGSTGTPKLVPLSGDAVDAFTAWAGTAFSLGAGTRVLNFAPLNFDLCLLDIWATLRHGGCVVPVEQDRSVDPKYLIDLLETARPEIVQAVPMFFRLLTEAGVPQDFPSVRDVLLTGDHVHRSVRSGLSRLFPRARFHNVYGCTETNDSMLHTFTAEEAAALDVLPLGGPLPGVQVEVLVDGEVLSGAGTGELLVRTPFQTTGYLGDAAKDRFPVRDGRAWYRTGDVVTRSADGGLALVGRTDSQVKVRGVRINLEEVERVLNSHENVAEAAVVAVPDPAAGRLLHAFVRRHDETVTGLQLRSYCAAKVNRAAIPAAFHLVTDALPIGPTGKVSRRLLLERLA</sequence>
<dbReference type="PROSITE" id="PS00455">
    <property type="entry name" value="AMP_BINDING"/>
    <property type="match status" value="1"/>
</dbReference>
<dbReference type="InterPro" id="IPR042099">
    <property type="entry name" value="ANL_N_sf"/>
</dbReference>
<dbReference type="Gene3D" id="3.30.300.30">
    <property type="match status" value="1"/>
</dbReference>
<gene>
    <name evidence="5" type="ORF">POF43_017950</name>
    <name evidence="6" type="ORF">POF50_016425</name>
</gene>
<dbReference type="InterPro" id="IPR045851">
    <property type="entry name" value="AMP-bd_C_sf"/>
</dbReference>
<evidence type="ECO:0000259" key="4">
    <source>
        <dbReference type="Pfam" id="PF13193"/>
    </source>
</evidence>
<dbReference type="EMBL" id="JABXJJ020000018">
    <property type="protein sequence ID" value="MDI5970908.1"/>
    <property type="molecule type" value="Genomic_DNA"/>
</dbReference>